<reference evidence="1 2" key="1">
    <citation type="submission" date="2018-05" db="EMBL/GenBank/DDBJ databases">
        <title>Lujinxingia marina gen. nov. sp. nov., a new facultative anaerobic member of the class Deltaproteobacteria, and proposal of Lujinxingaceae fam. nov.</title>
        <authorList>
            <person name="Li C.-M."/>
        </authorList>
    </citation>
    <scope>NUCLEOTIDE SEQUENCE [LARGE SCALE GENOMIC DNA]</scope>
    <source>
        <strain evidence="1 2">B210</strain>
    </source>
</reference>
<name>A0A328C4K2_9DELT</name>
<dbReference type="AlphaFoldDB" id="A0A328C4K2"/>
<keyword evidence="2" id="KW-1185">Reference proteome</keyword>
<sequence>MTPSLVSPVTLGLALALACGCKIPTASGPAPKPTLEDALGRWTLDAYLVDEQGCAPKPAHSPLVGLEVRRAEGELQAIEIADCTSFEACAPQVRPEDRLIWRDDQALARGAYTYASPATEGEIESWCKVGRVDSELRLDGPRLHHTRQHYEALIAMEGDLECAPALADELGEDTPCVRSEVFELVPYTPPSARAASE</sequence>
<comment type="caution">
    <text evidence="1">The sequence shown here is derived from an EMBL/GenBank/DDBJ whole genome shotgun (WGS) entry which is preliminary data.</text>
</comment>
<evidence type="ECO:0000313" key="1">
    <source>
        <dbReference type="EMBL" id="RAL20232.1"/>
    </source>
</evidence>
<gene>
    <name evidence="1" type="ORF">DL240_17780</name>
</gene>
<dbReference type="EMBL" id="QHKO01000012">
    <property type="protein sequence ID" value="RAL20232.1"/>
    <property type="molecule type" value="Genomic_DNA"/>
</dbReference>
<proteinExistence type="predicted"/>
<organism evidence="1 2">
    <name type="scientific">Lujinxingia litoralis</name>
    <dbReference type="NCBI Taxonomy" id="2211119"/>
    <lineage>
        <taxon>Bacteria</taxon>
        <taxon>Deltaproteobacteria</taxon>
        <taxon>Bradymonadales</taxon>
        <taxon>Lujinxingiaceae</taxon>
        <taxon>Lujinxingia</taxon>
    </lineage>
</organism>
<evidence type="ECO:0000313" key="2">
    <source>
        <dbReference type="Proteomes" id="UP000249169"/>
    </source>
</evidence>
<dbReference type="RefSeq" id="WP_111731250.1">
    <property type="nucleotide sequence ID" value="NZ_QHKO01000012.1"/>
</dbReference>
<dbReference type="OrthoDB" id="5506259at2"/>
<dbReference type="Proteomes" id="UP000249169">
    <property type="component" value="Unassembled WGS sequence"/>
</dbReference>
<protein>
    <submittedName>
        <fullName evidence="1">Uncharacterized protein</fullName>
    </submittedName>
</protein>
<accession>A0A328C4K2</accession>